<evidence type="ECO:0008006" key="4">
    <source>
        <dbReference type="Google" id="ProtNLM"/>
    </source>
</evidence>
<proteinExistence type="predicted"/>
<comment type="caution">
    <text evidence="2">The sequence shown here is derived from an EMBL/GenBank/DDBJ whole genome shotgun (WGS) entry which is preliminary data.</text>
</comment>
<dbReference type="OrthoDB" id="2387105at2759"/>
<keyword evidence="1" id="KW-0732">Signal</keyword>
<dbReference type="PANTHER" id="PTHR40050">
    <property type="entry name" value="INNER SPORE COAT PROTEIN H"/>
    <property type="match status" value="1"/>
</dbReference>
<protein>
    <recommendedName>
        <fullName evidence="4">Inner spore coat protein H</fullName>
    </recommendedName>
</protein>
<dbReference type="Pfam" id="PF08757">
    <property type="entry name" value="CotH"/>
    <property type="match status" value="1"/>
</dbReference>
<evidence type="ECO:0000313" key="2">
    <source>
        <dbReference type="EMBL" id="OBZ85245.1"/>
    </source>
</evidence>
<dbReference type="InParanoid" id="A0A1C7N7W7"/>
<dbReference type="InterPro" id="IPR014867">
    <property type="entry name" value="Spore_coat_CotH_CotH2/3/7"/>
</dbReference>
<reference evidence="2 3" key="1">
    <citation type="submission" date="2016-03" db="EMBL/GenBank/DDBJ databases">
        <title>Choanephora cucurbitarum.</title>
        <authorList>
            <person name="Min B."/>
            <person name="Park H."/>
            <person name="Park J.-H."/>
            <person name="Shin H.-D."/>
            <person name="Choi I.-G."/>
        </authorList>
    </citation>
    <scope>NUCLEOTIDE SEQUENCE [LARGE SCALE GENOMIC DNA]</scope>
    <source>
        <strain evidence="2 3">KUS-F28377</strain>
    </source>
</reference>
<dbReference type="PANTHER" id="PTHR40050:SF1">
    <property type="entry name" value="INNER SPORE COAT PROTEIN H"/>
    <property type="match status" value="1"/>
</dbReference>
<name>A0A1C7N7W7_9FUNG</name>
<dbReference type="STRING" id="101091.A0A1C7N7W7"/>
<accession>A0A1C7N7W7</accession>
<feature type="signal peptide" evidence="1">
    <location>
        <begin position="1"/>
        <end position="17"/>
    </location>
</feature>
<keyword evidence="3" id="KW-1185">Reference proteome</keyword>
<evidence type="ECO:0000313" key="3">
    <source>
        <dbReference type="Proteomes" id="UP000093000"/>
    </source>
</evidence>
<feature type="chain" id="PRO_5008889533" description="Inner spore coat protein H" evidence="1">
    <location>
        <begin position="18"/>
        <end position="606"/>
    </location>
</feature>
<organism evidence="2 3">
    <name type="scientific">Choanephora cucurbitarum</name>
    <dbReference type="NCBI Taxonomy" id="101091"/>
    <lineage>
        <taxon>Eukaryota</taxon>
        <taxon>Fungi</taxon>
        <taxon>Fungi incertae sedis</taxon>
        <taxon>Mucoromycota</taxon>
        <taxon>Mucoromycotina</taxon>
        <taxon>Mucoromycetes</taxon>
        <taxon>Mucorales</taxon>
        <taxon>Mucorineae</taxon>
        <taxon>Choanephoraceae</taxon>
        <taxon>Choanephoroideae</taxon>
        <taxon>Choanephora</taxon>
    </lineage>
</organism>
<dbReference type="EMBL" id="LUGH01000418">
    <property type="protein sequence ID" value="OBZ85245.1"/>
    <property type="molecule type" value="Genomic_DNA"/>
</dbReference>
<dbReference type="Proteomes" id="UP000093000">
    <property type="component" value="Unassembled WGS sequence"/>
</dbReference>
<sequence length="606" mass="69004">MRLFRWLALAALANVNATRVMFRVVAPEANNNVQVSVDGHLTSLSAKDPDVPYFTGTAQITKGDSYHYIMDGKAEDFTRTFNDGNSTLNEFFGRQVTYATDIPELPFILAEGAWDRGSTKHSIWDSNYIPSIFVTGDRDSMEELIVNVTDSTFKTKITYITANDVTTFEDCSFFLHKPGKKHNDAKQSWIWTLHEDQVYADRNFFKIRHQEEDPTQLREKLYADLARQMGTYANMANTIRFFINKEGMGTFNLLDDVTMYSYINAMFYNGNPPERIGALYDGGSGADFSPTSDVENFVANPDSPLEEKALEPFVRTISRVNFTNDEQVKAIGEYFDYDQFLRFMVIEFLTGDWDGYWMEQTNDGAYIDIDNKMVHYLAQDFDATFGINLAYGDDFVNVSYTKYPERFPQGYLINKLLTNPTMRAVFESYLKEATTTLFSTGVLRPYVLARHKFIYPDLEWDRSIVQRSPGNLFGWTIDQTVENLYEGVTAPGEKPGGAEWGLLQWVAAKEEAVSRDLGIEANSLPVEQEDIENELSKKQTKEPKIEASSIQKNSLEKQLEQYNGKRSTFHRFKNAGNPMKQVSTAVTQLPSSLFLIAAFVTLFAIC</sequence>
<gene>
    <name evidence="2" type="ORF">A0J61_06704</name>
</gene>
<evidence type="ECO:0000256" key="1">
    <source>
        <dbReference type="SAM" id="SignalP"/>
    </source>
</evidence>
<dbReference type="AlphaFoldDB" id="A0A1C7N7W7"/>